<dbReference type="Proteomes" id="UP000490386">
    <property type="component" value="Unassembled WGS sequence"/>
</dbReference>
<reference evidence="8 9" key="1">
    <citation type="submission" date="2019-09" db="EMBL/GenBank/DDBJ databases">
        <title>Phylogeny of genus Pseudoclavibacter and closely related genus.</title>
        <authorList>
            <person name="Li Y."/>
        </authorList>
    </citation>
    <scope>NUCLEOTIDE SEQUENCE [LARGE SCALE GENOMIC DNA]</scope>
    <source>
        <strain evidence="8 9">THG-MD12</strain>
    </source>
</reference>
<evidence type="ECO:0000256" key="1">
    <source>
        <dbReference type="ARBA" id="ARBA00021390"/>
    </source>
</evidence>
<evidence type="ECO:0000256" key="4">
    <source>
        <dbReference type="ARBA" id="ARBA00023125"/>
    </source>
</evidence>
<dbReference type="Pfam" id="PF08220">
    <property type="entry name" value="HTH_DeoR"/>
    <property type="match status" value="1"/>
</dbReference>
<accession>A0A7J5B045</accession>
<dbReference type="InterPro" id="IPR014036">
    <property type="entry name" value="DeoR-like_C"/>
</dbReference>
<dbReference type="AlphaFoldDB" id="A0A7J5B045"/>
<evidence type="ECO:0000313" key="9">
    <source>
        <dbReference type="Proteomes" id="UP000490386"/>
    </source>
</evidence>
<dbReference type="InterPro" id="IPR001034">
    <property type="entry name" value="DeoR_HTH"/>
</dbReference>
<organism evidence="8 9">
    <name type="scientific">Pseudoclavibacter terrae</name>
    <dbReference type="NCBI Taxonomy" id="1530195"/>
    <lineage>
        <taxon>Bacteria</taxon>
        <taxon>Bacillati</taxon>
        <taxon>Actinomycetota</taxon>
        <taxon>Actinomycetes</taxon>
        <taxon>Micrococcales</taxon>
        <taxon>Microbacteriaceae</taxon>
        <taxon>Pseudoclavibacter</taxon>
    </lineage>
</organism>
<dbReference type="GO" id="GO:0003677">
    <property type="term" value="F:DNA binding"/>
    <property type="evidence" value="ECO:0007669"/>
    <property type="project" value="UniProtKB-KW"/>
</dbReference>
<evidence type="ECO:0000313" key="8">
    <source>
        <dbReference type="EMBL" id="KAB1637206.1"/>
    </source>
</evidence>
<dbReference type="Gene3D" id="1.10.10.10">
    <property type="entry name" value="Winged helix-like DNA-binding domain superfamily/Winged helix DNA-binding domain"/>
    <property type="match status" value="1"/>
</dbReference>
<dbReference type="InterPro" id="IPR036388">
    <property type="entry name" value="WH-like_DNA-bd_sf"/>
</dbReference>
<dbReference type="SUPFAM" id="SSF46785">
    <property type="entry name" value="Winged helix' DNA-binding domain"/>
    <property type="match status" value="1"/>
</dbReference>
<evidence type="ECO:0000256" key="6">
    <source>
        <dbReference type="ARBA" id="ARBA00024937"/>
    </source>
</evidence>
<protein>
    <recommendedName>
        <fullName evidence="1">Lactose phosphotransferase system repressor</fullName>
    </recommendedName>
</protein>
<name>A0A7J5B045_9MICO</name>
<dbReference type="PROSITE" id="PS51000">
    <property type="entry name" value="HTH_DEOR_2"/>
    <property type="match status" value="1"/>
</dbReference>
<dbReference type="InterPro" id="IPR050313">
    <property type="entry name" value="Carb_Metab_HTH_regulators"/>
</dbReference>
<dbReference type="InterPro" id="IPR018356">
    <property type="entry name" value="Tscrpt_reg_HTH_DeoR_CS"/>
</dbReference>
<evidence type="ECO:0000256" key="3">
    <source>
        <dbReference type="ARBA" id="ARBA00023015"/>
    </source>
</evidence>
<sequence length="261" mass="27315">MYATERHALILERITQHGKVAVRELAGDLDVTPETIRRDLDQLELENLVRRVHGGAVSNALGSLAETAVAERQPLNHDAKVRIGEVAERLIPRGFTGSILIDAGTTTAEIAAALVRRPADELARLQVISNSLPILALLASRSELTTIAIGGRVRGLTSAAVGPSALAQLAALRPDLAFVGTNGISAEFGLSTPDPDEAAVKSAMCRGARRVVVAVDASKFDQDALTHIAPLSGVDALVTDQPPRAALAAALTENDVEAVLA</sequence>
<keyword evidence="2" id="KW-0678">Repressor</keyword>
<evidence type="ECO:0000256" key="2">
    <source>
        <dbReference type="ARBA" id="ARBA00022491"/>
    </source>
</evidence>
<dbReference type="SMART" id="SM00420">
    <property type="entry name" value="HTH_DEOR"/>
    <property type="match status" value="1"/>
</dbReference>
<dbReference type="OrthoDB" id="7688673at2"/>
<keyword evidence="3" id="KW-0805">Transcription regulation</keyword>
<proteinExistence type="predicted"/>
<comment type="caution">
    <text evidence="8">The sequence shown here is derived from an EMBL/GenBank/DDBJ whole genome shotgun (WGS) entry which is preliminary data.</text>
</comment>
<dbReference type="GO" id="GO:0003700">
    <property type="term" value="F:DNA-binding transcription factor activity"/>
    <property type="evidence" value="ECO:0007669"/>
    <property type="project" value="InterPro"/>
</dbReference>
<keyword evidence="5" id="KW-0804">Transcription</keyword>
<gene>
    <name evidence="8" type="ORF">F8O03_13070</name>
</gene>
<keyword evidence="4" id="KW-0238">DNA-binding</keyword>
<dbReference type="EMBL" id="WBJX01000004">
    <property type="protein sequence ID" value="KAB1637206.1"/>
    <property type="molecule type" value="Genomic_DNA"/>
</dbReference>
<evidence type="ECO:0000256" key="5">
    <source>
        <dbReference type="ARBA" id="ARBA00023163"/>
    </source>
</evidence>
<keyword evidence="9" id="KW-1185">Reference proteome</keyword>
<dbReference type="InterPro" id="IPR036390">
    <property type="entry name" value="WH_DNA-bd_sf"/>
</dbReference>
<dbReference type="Pfam" id="PF00455">
    <property type="entry name" value="DeoRC"/>
    <property type="match status" value="1"/>
</dbReference>
<dbReference type="PROSITE" id="PS00894">
    <property type="entry name" value="HTH_DEOR_1"/>
    <property type="match status" value="1"/>
</dbReference>
<dbReference type="SUPFAM" id="SSF100950">
    <property type="entry name" value="NagB/RpiA/CoA transferase-like"/>
    <property type="match status" value="1"/>
</dbReference>
<comment type="function">
    <text evidence="6">Repressor of the lactose catabolism operon. Galactose-6-phosphate is the inducer.</text>
</comment>
<dbReference type="PANTHER" id="PTHR30363">
    <property type="entry name" value="HTH-TYPE TRANSCRIPTIONAL REGULATOR SRLR-RELATED"/>
    <property type="match status" value="1"/>
</dbReference>
<dbReference type="RefSeq" id="WP_151424233.1">
    <property type="nucleotide sequence ID" value="NZ_WBJX01000004.1"/>
</dbReference>
<dbReference type="SMART" id="SM01134">
    <property type="entry name" value="DeoRC"/>
    <property type="match status" value="1"/>
</dbReference>
<dbReference type="PANTHER" id="PTHR30363:SF4">
    <property type="entry name" value="GLYCEROL-3-PHOSPHATE REGULON REPRESSOR"/>
    <property type="match status" value="1"/>
</dbReference>
<dbReference type="PRINTS" id="PR00037">
    <property type="entry name" value="HTHLACR"/>
</dbReference>
<feature type="domain" description="HTH deoR-type" evidence="7">
    <location>
        <begin position="3"/>
        <end position="58"/>
    </location>
</feature>
<evidence type="ECO:0000259" key="7">
    <source>
        <dbReference type="PROSITE" id="PS51000"/>
    </source>
</evidence>
<dbReference type="InterPro" id="IPR037171">
    <property type="entry name" value="NagB/RpiA_transferase-like"/>
</dbReference>